<dbReference type="PANTHER" id="PTHR32063">
    <property type="match status" value="1"/>
</dbReference>
<evidence type="ECO:0000256" key="2">
    <source>
        <dbReference type="SAM" id="Phobius"/>
    </source>
</evidence>
<dbReference type="Gene3D" id="3.30.70.1430">
    <property type="entry name" value="Multidrug efflux transporter AcrB pore domain"/>
    <property type="match status" value="2"/>
</dbReference>
<dbReference type="PRINTS" id="PR00702">
    <property type="entry name" value="ACRIFLAVINRP"/>
</dbReference>
<feature type="transmembrane region" description="Helical" evidence="2">
    <location>
        <begin position="455"/>
        <end position="475"/>
    </location>
</feature>
<evidence type="ECO:0000313" key="4">
    <source>
        <dbReference type="Proteomes" id="UP000198461"/>
    </source>
</evidence>
<dbReference type="PANTHER" id="PTHR32063:SF16">
    <property type="entry name" value="CATION EFFLUX SYSTEM (ACRB_ACRD_ACRF FAMILY)"/>
    <property type="match status" value="1"/>
</dbReference>
<feature type="transmembrane region" description="Helical" evidence="2">
    <location>
        <begin position="410"/>
        <end position="434"/>
    </location>
</feature>
<dbReference type="SUPFAM" id="SSF82714">
    <property type="entry name" value="Multidrug efflux transporter AcrB TolC docking domain, DN and DC subdomains"/>
    <property type="match status" value="2"/>
</dbReference>
<keyword evidence="4" id="KW-1185">Reference proteome</keyword>
<feature type="transmembrane region" description="Helical" evidence="2">
    <location>
        <begin position="1013"/>
        <end position="1033"/>
    </location>
</feature>
<feature type="transmembrane region" description="Helical" evidence="2">
    <location>
        <begin position="912"/>
        <end position="931"/>
    </location>
</feature>
<feature type="compositionally biased region" description="Basic residues" evidence="1">
    <location>
        <begin position="1169"/>
        <end position="1180"/>
    </location>
</feature>
<reference evidence="4" key="1">
    <citation type="submission" date="2016-11" db="EMBL/GenBank/DDBJ databases">
        <authorList>
            <person name="Varghese N."/>
            <person name="Submissions S."/>
        </authorList>
    </citation>
    <scope>NUCLEOTIDE SEQUENCE [LARGE SCALE GENOMIC DNA]</scope>
    <source>
        <strain evidence="4">DSM 17737</strain>
    </source>
</reference>
<gene>
    <name evidence="3" type="ORF">SAMN05443662_0023</name>
</gene>
<organism evidence="3 4">
    <name type="scientific">Sulfurivirga caldicuralii</name>
    <dbReference type="NCBI Taxonomy" id="364032"/>
    <lineage>
        <taxon>Bacteria</taxon>
        <taxon>Pseudomonadati</taxon>
        <taxon>Pseudomonadota</taxon>
        <taxon>Gammaproteobacteria</taxon>
        <taxon>Thiotrichales</taxon>
        <taxon>Piscirickettsiaceae</taxon>
        <taxon>Sulfurivirga</taxon>
    </lineage>
</organism>
<feature type="transmembrane region" description="Helical" evidence="2">
    <location>
        <begin position="384"/>
        <end position="404"/>
    </location>
</feature>
<dbReference type="GO" id="GO:0005886">
    <property type="term" value="C:plasma membrane"/>
    <property type="evidence" value="ECO:0007669"/>
    <property type="project" value="TreeGrafter"/>
</dbReference>
<dbReference type="Pfam" id="PF00873">
    <property type="entry name" value="ACR_tran"/>
    <property type="match status" value="1"/>
</dbReference>
<feature type="compositionally biased region" description="Polar residues" evidence="1">
    <location>
        <begin position="1124"/>
        <end position="1134"/>
    </location>
</feature>
<feature type="transmembrane region" description="Helical" evidence="2">
    <location>
        <begin position="21"/>
        <end position="43"/>
    </location>
</feature>
<feature type="transmembrane region" description="Helical" evidence="2">
    <location>
        <begin position="938"/>
        <end position="958"/>
    </location>
</feature>
<feature type="compositionally biased region" description="Polar residues" evidence="1">
    <location>
        <begin position="1155"/>
        <end position="1166"/>
    </location>
</feature>
<evidence type="ECO:0000256" key="1">
    <source>
        <dbReference type="SAM" id="MobiDB-lite"/>
    </source>
</evidence>
<keyword evidence="2" id="KW-0472">Membrane</keyword>
<sequence length="1188" mass="129579">MSEPMEPKTKDIAGSFARSYINSPLTPLFLMAFLVVGIIGVIITPRQEDPQISVPMADIFVSYPGASNKQVEALVAEPLERLLHEIKGVKHVYSASARGQGMVTVEYEVGEDMEKSLVKLYNKLASNMDKIPPGVEMPLVKPKGADDVPVVTFTLSSSVLDQSQLRLLALDVLQELSKVPDSAQGFIVGGEPREIRIDVDPERLSGYGIPLSQIGRVIRAANSELQAGEVEAFQRTFRVYTGDFLKSVEDVKNLVVGVVNNKPVYVRDIAKVSLGHSDISNIVLRYTGPAYEGNLKAPDGEPAVTIAIAKKPLSNGVTVAEAAIQKLESLRGILIPDDVHVTVSRNYGKTANDKVNELIFKLFIATGSVTALVWFFLGWRAAVVTVIVIPAVILSTVFAAWLGGFTIDRVSLFALIFSIGILVDDAVVVLENIYRRWLEEGRVSVRTTIDAVSEVGNPTIIATLTVIAALAPMGFVSGMMGPYMAPIPALGSVAMVISLFAAFAFTPWLAQRIRPTMQQLAKAEEREHRQSEKIESFFRVLLTSLLIDKMKGWGFLLAIIAGFVIAIMLVATKAVPVKLLPYDNKPDFSVVFDFPEGTALPVTANLAHRLVTELQKVPEVKTLESYAGTAAPFDFNGLVRHYYLRQNPWQGDIQVHLVDKHERERSSHEIAEAVREQLQPIAKAVGATLHVVEMPPGPPVLQPIVAEVYAPGDKQREQITKLLTNVFEAAPLVSDVDNMLTMPHATWRFVIDKQKAMEKGISVQTINQTVKMAMGEFKVGDVKEGFVREPTYITLQVPLEERAQFARIGQIPVPSEHGYTVPLAELGRFVMEMQQPVIYHKDLTPVQYVTGTGVGRLGAPIYGMLQIQELANQVPKLKDLQFNYVFTPDALREKGVLWSGEWTVTYETFRDMGLAFGVALLVIYMLVVWEFKNFLVPLIVMAPIPLTLIGIAPGHWLLGAEFTATSMIGFIALAGIIVRNSILLVDFSRQAINSGVPVVDAVVLACKTRTRPILITALALVLGSSVILFDPIFQGMAISLMFGTLVSTILTLVVIPLGCVSARNAFCPKVEDEDLNLQAQCAVPTREHPEAGQAQPHTEPEEVKPSPVAPTDVTQAKAGASDESGATPSSTTEVDTAAAEGASKPATAPEKPETAENNTQKPQSEAKTPKKSRKGHKRGIKLKDLDDE</sequence>
<dbReference type="InterPro" id="IPR027463">
    <property type="entry name" value="AcrB_DN_DC_subdom"/>
</dbReference>
<dbReference type="Gene3D" id="1.20.1640.10">
    <property type="entry name" value="Multidrug efflux transporter AcrB transmembrane domain"/>
    <property type="match status" value="2"/>
</dbReference>
<dbReference type="EMBL" id="FSRE01000001">
    <property type="protein sequence ID" value="SIN68273.1"/>
    <property type="molecule type" value="Genomic_DNA"/>
</dbReference>
<accession>A0A1N6DC63</accession>
<feature type="transmembrane region" description="Helical" evidence="2">
    <location>
        <begin position="358"/>
        <end position="377"/>
    </location>
</feature>
<evidence type="ECO:0000313" key="3">
    <source>
        <dbReference type="EMBL" id="SIN68273.1"/>
    </source>
</evidence>
<feature type="transmembrane region" description="Helical" evidence="2">
    <location>
        <begin position="1039"/>
        <end position="1060"/>
    </location>
</feature>
<dbReference type="GO" id="GO:0042910">
    <property type="term" value="F:xenobiotic transmembrane transporter activity"/>
    <property type="evidence" value="ECO:0007669"/>
    <property type="project" value="TreeGrafter"/>
</dbReference>
<proteinExistence type="predicted"/>
<keyword evidence="2" id="KW-0812">Transmembrane</keyword>
<dbReference type="RefSeq" id="WP_234947248.1">
    <property type="nucleotide sequence ID" value="NZ_FSRE01000001.1"/>
</dbReference>
<protein>
    <submittedName>
        <fullName evidence="3">Multidrug efflux pump subunit AcrB</fullName>
    </submittedName>
</protein>
<feature type="transmembrane region" description="Helical" evidence="2">
    <location>
        <begin position="553"/>
        <end position="571"/>
    </location>
</feature>
<dbReference type="AlphaFoldDB" id="A0A1N6DC63"/>
<feature type="region of interest" description="Disordered" evidence="1">
    <location>
        <begin position="1086"/>
        <end position="1188"/>
    </location>
</feature>
<feature type="transmembrane region" description="Helical" evidence="2">
    <location>
        <begin position="964"/>
        <end position="985"/>
    </location>
</feature>
<dbReference type="Proteomes" id="UP000198461">
    <property type="component" value="Unassembled WGS sequence"/>
</dbReference>
<feature type="transmembrane region" description="Helical" evidence="2">
    <location>
        <begin position="487"/>
        <end position="510"/>
    </location>
</feature>
<name>A0A1N6DC63_9GAMM</name>
<dbReference type="Gene3D" id="3.30.70.1440">
    <property type="entry name" value="Multidrug efflux transporter AcrB pore domain"/>
    <property type="match status" value="1"/>
</dbReference>
<keyword evidence="2" id="KW-1133">Transmembrane helix</keyword>
<dbReference type="SUPFAM" id="SSF82693">
    <property type="entry name" value="Multidrug efflux transporter AcrB pore domain, PN1, PN2, PC1 and PC2 subdomains"/>
    <property type="match status" value="3"/>
</dbReference>
<dbReference type="InterPro" id="IPR001036">
    <property type="entry name" value="Acrflvin-R"/>
</dbReference>
<dbReference type="SUPFAM" id="SSF82866">
    <property type="entry name" value="Multidrug efflux transporter AcrB transmembrane domain"/>
    <property type="match status" value="2"/>
</dbReference>
<dbReference type="Gene3D" id="3.30.2090.10">
    <property type="entry name" value="Multidrug efflux transporter AcrB TolC docking domain, DN and DC subdomains"/>
    <property type="match status" value="2"/>
</dbReference>
<dbReference type="STRING" id="364032.SAMN05443662_0023"/>
<dbReference type="Gene3D" id="3.30.70.1320">
    <property type="entry name" value="Multidrug efflux transporter AcrB pore domain like"/>
    <property type="match status" value="1"/>
</dbReference>